<sequence length="104" mass="12043">MEKRFTKGNPMAKRKPTITIEDFKDGWADAYAKLLRNRKFQQAIHSDSMEDSVETVWLIDKLMQAVLTETKYEQLMNAVDDDIIDAWEYLSGKLPTITESPSKD</sequence>
<evidence type="ECO:0000313" key="1">
    <source>
        <dbReference type="EMBL" id="DAF95169.1"/>
    </source>
</evidence>
<name>A0A8S5UKY7_9CAUD</name>
<protein>
    <submittedName>
        <fullName evidence="1">Uncharacterized protein</fullName>
    </submittedName>
</protein>
<proteinExistence type="predicted"/>
<accession>A0A8S5UKY7</accession>
<reference evidence="1" key="1">
    <citation type="journal article" date="2021" name="Proc. Natl. Acad. Sci. U.S.A.">
        <title>A Catalog of Tens of Thousands of Viruses from Human Metagenomes Reveals Hidden Associations with Chronic Diseases.</title>
        <authorList>
            <person name="Tisza M.J."/>
            <person name="Buck C.B."/>
        </authorList>
    </citation>
    <scope>NUCLEOTIDE SEQUENCE</scope>
    <source>
        <strain evidence="1">CtICF6</strain>
    </source>
</reference>
<organism evidence="1">
    <name type="scientific">Siphoviridae sp. ctICF6</name>
    <dbReference type="NCBI Taxonomy" id="2825427"/>
    <lineage>
        <taxon>Viruses</taxon>
        <taxon>Duplodnaviria</taxon>
        <taxon>Heunggongvirae</taxon>
        <taxon>Uroviricota</taxon>
        <taxon>Caudoviricetes</taxon>
    </lineage>
</organism>
<dbReference type="EMBL" id="BK016104">
    <property type="protein sequence ID" value="DAF95169.1"/>
    <property type="molecule type" value="Genomic_DNA"/>
</dbReference>